<feature type="region of interest" description="Disordered" evidence="1">
    <location>
        <begin position="1"/>
        <end position="42"/>
    </location>
</feature>
<reference evidence="2" key="1">
    <citation type="submission" date="2009-08" db="EMBL/GenBank/DDBJ databases">
        <title>Annotation of Salpingoeca rosetta.</title>
        <authorList>
            <consortium name="The Broad Institute Genome Sequencing Platform"/>
            <person name="Russ C."/>
            <person name="Cuomo C."/>
            <person name="Burger G."/>
            <person name="Gray M.W."/>
            <person name="Holland P.W.H."/>
            <person name="King N."/>
            <person name="Lang F.B.F."/>
            <person name="Roger A.J."/>
            <person name="Ruiz-Trillo I."/>
            <person name="Young S.K."/>
            <person name="Zeng Q."/>
            <person name="Gargeya S."/>
            <person name="Alvarado L."/>
            <person name="Berlin A."/>
            <person name="Chapman S.B."/>
            <person name="Chen Z."/>
            <person name="Freedman E."/>
            <person name="Gellesch M."/>
            <person name="Goldberg J."/>
            <person name="Griggs A."/>
            <person name="Gujja S."/>
            <person name="Heilman E."/>
            <person name="Heiman D."/>
            <person name="Howarth C."/>
            <person name="Mehta T."/>
            <person name="Neiman D."/>
            <person name="Pearson M."/>
            <person name="Roberts A."/>
            <person name="Saif S."/>
            <person name="Shea T."/>
            <person name="Shenoy N."/>
            <person name="Sisk P."/>
            <person name="Stolte C."/>
            <person name="Sykes S."/>
            <person name="White J."/>
            <person name="Yandava C."/>
            <person name="Haas B."/>
            <person name="Nusbaum C."/>
            <person name="Birren B."/>
        </authorList>
    </citation>
    <scope>NUCLEOTIDE SEQUENCE [LARGE SCALE GENOMIC DNA]</scope>
    <source>
        <strain evidence="2">ATCC 50818</strain>
    </source>
</reference>
<dbReference type="Proteomes" id="UP000007799">
    <property type="component" value="Unassembled WGS sequence"/>
</dbReference>
<dbReference type="eggNOG" id="ENOG502S5S6">
    <property type="taxonomic scope" value="Eukaryota"/>
</dbReference>
<dbReference type="KEGG" id="sre:PTSG_07917"/>
<dbReference type="OrthoDB" id="78449at2759"/>
<dbReference type="GeneID" id="16072279"/>
<keyword evidence="3" id="KW-1185">Reference proteome</keyword>
<evidence type="ECO:0000313" key="2">
    <source>
        <dbReference type="EMBL" id="EGD75798.1"/>
    </source>
</evidence>
<protein>
    <submittedName>
        <fullName evidence="2">Uncharacterized protein</fullName>
    </submittedName>
</protein>
<feature type="compositionally biased region" description="Gly residues" evidence="1">
    <location>
        <begin position="223"/>
        <end position="232"/>
    </location>
</feature>
<gene>
    <name evidence="2" type="ORF">PTSG_07917</name>
</gene>
<feature type="compositionally biased region" description="Acidic residues" evidence="1">
    <location>
        <begin position="233"/>
        <end position="251"/>
    </location>
</feature>
<feature type="compositionally biased region" description="Low complexity" evidence="1">
    <location>
        <begin position="310"/>
        <end position="322"/>
    </location>
</feature>
<organism evidence="3">
    <name type="scientific">Salpingoeca rosetta (strain ATCC 50818 / BSB-021)</name>
    <dbReference type="NCBI Taxonomy" id="946362"/>
    <lineage>
        <taxon>Eukaryota</taxon>
        <taxon>Choanoflagellata</taxon>
        <taxon>Craspedida</taxon>
        <taxon>Salpingoecidae</taxon>
        <taxon>Salpingoeca</taxon>
    </lineage>
</organism>
<proteinExistence type="predicted"/>
<dbReference type="InParanoid" id="F2UGP8"/>
<feature type="compositionally biased region" description="Basic and acidic residues" evidence="1">
    <location>
        <begin position="281"/>
        <end position="306"/>
    </location>
</feature>
<feature type="region of interest" description="Disordered" evidence="1">
    <location>
        <begin position="281"/>
        <end position="329"/>
    </location>
</feature>
<dbReference type="EMBL" id="GL832973">
    <property type="protein sequence ID" value="EGD75798.1"/>
    <property type="molecule type" value="Genomic_DNA"/>
</dbReference>
<feature type="region of interest" description="Disordered" evidence="1">
    <location>
        <begin position="210"/>
        <end position="251"/>
    </location>
</feature>
<feature type="compositionally biased region" description="Low complexity" evidence="1">
    <location>
        <begin position="25"/>
        <end position="35"/>
    </location>
</feature>
<feature type="compositionally biased region" description="Polar residues" evidence="1">
    <location>
        <begin position="1"/>
        <end position="14"/>
    </location>
</feature>
<dbReference type="RefSeq" id="XP_004991719.1">
    <property type="nucleotide sequence ID" value="XM_004991662.1"/>
</dbReference>
<dbReference type="AlphaFoldDB" id="F2UGP8"/>
<evidence type="ECO:0000313" key="3">
    <source>
        <dbReference type="Proteomes" id="UP000007799"/>
    </source>
</evidence>
<feature type="compositionally biased region" description="Basic and acidic residues" evidence="1">
    <location>
        <begin position="212"/>
        <end position="222"/>
    </location>
</feature>
<evidence type="ECO:0000256" key="1">
    <source>
        <dbReference type="SAM" id="MobiDB-lite"/>
    </source>
</evidence>
<name>F2UGP8_SALR5</name>
<sequence>MSGNETATTTTKMNNGGAERKDVTASARMEATAAADGSTTSKKYTYERDTDAAEEVDLTALLYDGDSMPTDKRRLCVAYNRQLFDSWVKQFSPACAAASVAGAFNALSRRRRDDEQALSQHDLLEEFRNVLDGIVIKHHRRCSFALGADPSDLVEKLKLKLAENDQSFATKFPKGKKKKILWQHIRELVDDDVSNTERVFAQLRTVYGRHAPARDGSGDKDGSQGGIGGGDIDGGDDDDGGDDHDEDEDDDDVDVVVTTAQKQQKQDAPTVGSRVTACVDVSKESGGDDGDQKEKEGSGDGEKQKGDNVASTTATTSTGGTAQHNEELEELAVTPVSPKWKKALMAYVNAVIGMAKLTKERPSTAYFGNWGITSACKAVSSQYDTVLECRPFMGKAMKGSRVQHKLLTRDDARKIEDQWRALFSEFNRSNTVLLFHLTNHYALVYAMREWEDDTGIVREILTARKGQRPKAWIGFTEVRKILLGWSGYQIMSITTPTPSSSS</sequence>
<dbReference type="OMA" id="WREWETE"/>
<accession>F2UGP8</accession>